<proteinExistence type="predicted"/>
<evidence type="ECO:0000313" key="6">
    <source>
        <dbReference type="EMBL" id="CXJ25077.1"/>
    </source>
</evidence>
<dbReference type="VEuPathDB" id="PlasmoDB:PBANKA_1448300"/>
<keyword evidence="1 6" id="KW-0489">Methyltransferase</keyword>
<dbReference type="EMBL" id="LT608262">
    <property type="protein sequence ID" value="SCO64411.1"/>
    <property type="molecule type" value="Genomic_DNA"/>
</dbReference>
<dbReference type="Gene3D" id="3.20.20.330">
    <property type="entry name" value="Homocysteine-binding-like domain"/>
    <property type="match status" value="1"/>
</dbReference>
<evidence type="ECO:0000256" key="2">
    <source>
        <dbReference type="ARBA" id="ARBA00022679"/>
    </source>
</evidence>
<keyword evidence="2 6" id="KW-0808">Transferase</keyword>
<evidence type="ECO:0000313" key="15">
    <source>
        <dbReference type="Proteomes" id="UP000516480"/>
    </source>
</evidence>
<dbReference type="Pfam" id="PF02574">
    <property type="entry name" value="S-methyl_trans"/>
    <property type="match status" value="2"/>
</dbReference>
<evidence type="ECO:0000313" key="10">
    <source>
        <dbReference type="EMBL" id="SCO64411.1"/>
    </source>
</evidence>
<dbReference type="InterPro" id="IPR051486">
    <property type="entry name" value="Hcy_S-methyltransferase"/>
</dbReference>
<dbReference type="OMA" id="IREVFTF"/>
<evidence type="ECO:0000313" key="7">
    <source>
        <dbReference type="EMBL" id="SCM26841.1"/>
    </source>
</evidence>
<protein>
    <submittedName>
        <fullName evidence="6">Homocysteine S-methyltransferase, putative</fullName>
    </submittedName>
</protein>
<feature type="domain" description="Hcy-binding" evidence="5">
    <location>
        <begin position="294"/>
        <end position="512"/>
    </location>
</feature>
<dbReference type="EMBL" id="LT608278">
    <property type="protein sequence ID" value="SCO62882.1"/>
    <property type="molecule type" value="Genomic_DNA"/>
</dbReference>
<sequence length="525" mass="62072">MSKRLYILDGGKISEFERLGLPHFDFLSCKYNDEDKKKAMKSLENIHLSYLLSGSNIITTNTYQVNLHSLEKNNISIEKGEEIINTYIDIAYESCEKYKQIKKRNICLYSDLETYKSPYEYVENFQNIRQNLNVCNSNDKINAHEYFNYLDLQNDIFGNKIKMTKSSENFIAFSNGSYNSSFRNFTEYSGVFQKGNISRDVEKKENENMGFVQNKKQKNKIKKLYNNRLGKEFDIKLNLIHLKKTFKEVRSSIEMVPKCKKLYEKCETNKIENNDFKYDFFPTQKLFNYGIEYYIDVTDEEILANCKFKLEAFCRNKNKLNFFSLLTCTNIREVFTFYNTIKYYATSFNNNIIINFFCNNPKNIGSSNYSFFDIVSLLLYLDSYNKYIYAIGLNCVNINYVYNLFLPFKKYTSTYNNINIELYKSENHQINSFIKNILNDIKKNRYIYDVNFFCSPNKTLEKVSFDNNTVNFQTHSRNIKMHVYNNIEKWINVGINGFGGCCYYTPYDISLINYKLSKIATSCAQ</sequence>
<dbReference type="OrthoDB" id="261426at2759"/>
<dbReference type="InterPro" id="IPR036589">
    <property type="entry name" value="HCY_dom_sf"/>
</dbReference>
<gene>
    <name evidence="6" type="ORF">PBK173_000475800</name>
    <name evidence="8" type="ORF">PBNK65E_000466000</name>
    <name evidence="7" type="ORF">PBNK65NY_000464700</name>
    <name evidence="10" type="ORF">PBSP11A_000465700</name>
    <name evidence="9" type="ORF">PBSP11RLL_000465300</name>
</gene>
<accession>A0A122IZQ9</accession>
<dbReference type="PANTHER" id="PTHR46015">
    <property type="entry name" value="ZGC:172121"/>
    <property type="match status" value="1"/>
</dbReference>
<evidence type="ECO:0000313" key="8">
    <source>
        <dbReference type="EMBL" id="SCN28663.1"/>
    </source>
</evidence>
<keyword evidence="3" id="KW-0479">Metal-binding</keyword>
<dbReference type="Proteomes" id="UP000219860">
    <property type="component" value="Chromosome 14"/>
</dbReference>
<dbReference type="GO" id="GO:0046872">
    <property type="term" value="F:metal ion binding"/>
    <property type="evidence" value="ECO:0007669"/>
    <property type="project" value="UniProtKB-KW"/>
</dbReference>
<dbReference type="SUPFAM" id="SSF82282">
    <property type="entry name" value="Homocysteine S-methyltransferase"/>
    <property type="match status" value="1"/>
</dbReference>
<evidence type="ECO:0000259" key="5">
    <source>
        <dbReference type="Pfam" id="PF02574"/>
    </source>
</evidence>
<dbReference type="Proteomes" id="UP000516480">
    <property type="component" value="Chromosome 14"/>
</dbReference>
<dbReference type="AlphaFoldDB" id="A0A122IZQ9"/>
<dbReference type="Proteomes" id="UP000220214">
    <property type="component" value="Chromosome 14"/>
</dbReference>
<reference evidence="6 11" key="1">
    <citation type="submission" date="2016-02" db="EMBL/GenBank/DDBJ databases">
        <authorList>
            <consortium name="Pathogen Informatics"/>
        </authorList>
    </citation>
    <scope>NUCLEOTIDE SEQUENCE [LARGE SCALE GENOMIC DNA]</scope>
    <source>
        <strain evidence="6 11">K173</strain>
        <strain evidence="7 15">NK65 ny</strain>
        <strain evidence="8 14">NK65e</strain>
        <strain evidence="10 12">SP11 Antwerpcl1</strain>
        <strain evidence="9 13">SP11 RLL</strain>
    </source>
</reference>
<evidence type="ECO:0000313" key="14">
    <source>
        <dbReference type="Proteomes" id="UP000220214"/>
    </source>
</evidence>
<evidence type="ECO:0000256" key="4">
    <source>
        <dbReference type="ARBA" id="ARBA00022833"/>
    </source>
</evidence>
<dbReference type="EMBL" id="LT160034">
    <property type="protein sequence ID" value="CXJ25077.1"/>
    <property type="molecule type" value="Genomic_DNA"/>
</dbReference>
<dbReference type="GO" id="GO:0008898">
    <property type="term" value="F:S-adenosylmethionine-homocysteine S-methyltransferase activity"/>
    <property type="evidence" value="ECO:0007669"/>
    <property type="project" value="TreeGrafter"/>
</dbReference>
<keyword evidence="4" id="KW-0862">Zinc</keyword>
<dbReference type="PANTHER" id="PTHR46015:SF1">
    <property type="entry name" value="HOMOCYSTEINE S-METHYLTRANSFERASE-LIKE ISOFORM 1"/>
    <property type="match status" value="1"/>
</dbReference>
<evidence type="ECO:0000256" key="3">
    <source>
        <dbReference type="ARBA" id="ARBA00022723"/>
    </source>
</evidence>
<dbReference type="EMBL" id="LT608150">
    <property type="protein sequence ID" value="SCM26841.1"/>
    <property type="molecule type" value="Genomic_DNA"/>
</dbReference>
<dbReference type="InterPro" id="IPR003726">
    <property type="entry name" value="HCY_dom"/>
</dbReference>
<dbReference type="GO" id="GO:0009086">
    <property type="term" value="P:methionine biosynthetic process"/>
    <property type="evidence" value="ECO:0007669"/>
    <property type="project" value="TreeGrafter"/>
</dbReference>
<name>A0A122IZQ9_PLABE</name>
<dbReference type="Proteomes" id="UP000069549">
    <property type="component" value="Chromosome 14"/>
</dbReference>
<dbReference type="GO" id="GO:0032259">
    <property type="term" value="P:methylation"/>
    <property type="evidence" value="ECO:0007669"/>
    <property type="project" value="UniProtKB-KW"/>
</dbReference>
<evidence type="ECO:0000313" key="12">
    <source>
        <dbReference type="Proteomes" id="UP000219860"/>
    </source>
</evidence>
<dbReference type="EMBL" id="LT614640">
    <property type="protein sequence ID" value="SCN28663.1"/>
    <property type="molecule type" value="Genomic_DNA"/>
</dbReference>
<organism evidence="6 11">
    <name type="scientific">Plasmodium berghei</name>
    <dbReference type="NCBI Taxonomy" id="5821"/>
    <lineage>
        <taxon>Eukaryota</taxon>
        <taxon>Sar</taxon>
        <taxon>Alveolata</taxon>
        <taxon>Apicomplexa</taxon>
        <taxon>Aconoidasida</taxon>
        <taxon>Haemosporida</taxon>
        <taxon>Plasmodiidae</taxon>
        <taxon>Plasmodium</taxon>
        <taxon>Plasmodium (Vinckeia)</taxon>
    </lineage>
</organism>
<evidence type="ECO:0000313" key="11">
    <source>
        <dbReference type="Proteomes" id="UP000069549"/>
    </source>
</evidence>
<dbReference type="GO" id="GO:0033528">
    <property type="term" value="P:S-methylmethionine cycle"/>
    <property type="evidence" value="ECO:0007669"/>
    <property type="project" value="TreeGrafter"/>
</dbReference>
<evidence type="ECO:0000256" key="1">
    <source>
        <dbReference type="ARBA" id="ARBA00022603"/>
    </source>
</evidence>
<feature type="domain" description="Hcy-binding" evidence="5">
    <location>
        <begin position="7"/>
        <end position="106"/>
    </location>
</feature>
<evidence type="ECO:0000313" key="13">
    <source>
        <dbReference type="Proteomes" id="UP000219974"/>
    </source>
</evidence>
<dbReference type="Proteomes" id="UP000219974">
    <property type="component" value="Chromosome 14"/>
</dbReference>
<evidence type="ECO:0000313" key="9">
    <source>
        <dbReference type="EMBL" id="SCO62882.1"/>
    </source>
</evidence>